<dbReference type="CDD" id="cd03293">
    <property type="entry name" value="ABC_NrtD_SsuB_transporters"/>
    <property type="match status" value="1"/>
</dbReference>
<comment type="caution">
    <text evidence="6">The sequence shown here is derived from an EMBL/GenBank/DDBJ whole genome shotgun (WGS) entry which is preliminary data.</text>
</comment>
<keyword evidence="4 6" id="KW-0067">ATP-binding</keyword>
<proteinExistence type="inferred from homology"/>
<feature type="domain" description="ABC transporter" evidence="5">
    <location>
        <begin position="6"/>
        <end position="241"/>
    </location>
</feature>
<dbReference type="Pfam" id="PF09821">
    <property type="entry name" value="AAA_assoc_C"/>
    <property type="match status" value="1"/>
</dbReference>
<evidence type="ECO:0000256" key="3">
    <source>
        <dbReference type="ARBA" id="ARBA00022741"/>
    </source>
</evidence>
<dbReference type="Proteomes" id="UP001176960">
    <property type="component" value="Unassembled WGS sequence"/>
</dbReference>
<dbReference type="InterPro" id="IPR050166">
    <property type="entry name" value="ABC_transporter_ATP-bind"/>
</dbReference>
<comment type="similarity">
    <text evidence="1">Belongs to the ABC transporter superfamily.</text>
</comment>
<evidence type="ECO:0000256" key="1">
    <source>
        <dbReference type="ARBA" id="ARBA00005417"/>
    </source>
</evidence>
<keyword evidence="3" id="KW-0547">Nucleotide-binding</keyword>
<dbReference type="Gene3D" id="3.40.50.300">
    <property type="entry name" value="P-loop containing nucleotide triphosphate hydrolases"/>
    <property type="match status" value="1"/>
</dbReference>
<dbReference type="GO" id="GO:0005524">
    <property type="term" value="F:ATP binding"/>
    <property type="evidence" value="ECO:0007669"/>
    <property type="project" value="UniProtKB-KW"/>
</dbReference>
<sequence length="439" mass="48627">MFPHLLSFRGCSQTYHKRRATELPVLSDVNFSVSSGEIVGLVGRAGSGKSTLLRIASGLLKPTEGEVVWKGKPLEGPTPEIGVVFQSFALFPWLTVEENVALGLEAHGVKREDRAQRTHRIIELLGFSGYGNAYPKELSGAMQQRTGIARALVLEPDLLIMDEPFAALDHLTGENLRTDLIDLWSDGKLPVQAMMMVTHNVEEAVLMCDRLLIFSSNPGRIIHEVRVPIQHPRNRDDPAFRAIVDQVYTLMTRRAPIVSEADIDETASVQPPAPLAIVLPPLSVNPMVGLMEVLAQAPLNGRADLPMLAERLQMALDDLFPIGESLHLLGLAELEDGDIMLTEDGMRFADAEHEQRQDIMRSAMLHSIPLIRNIRTVLDERPAHTADAERFRKELEACMSASYAQQTLQTAINWARYAELFDFDEEDDQFLLAGTATGA</sequence>
<dbReference type="InterPro" id="IPR018632">
    <property type="entry name" value="AAA-associated_dom_C"/>
</dbReference>
<dbReference type="InterPro" id="IPR003439">
    <property type="entry name" value="ABC_transporter-like_ATP-bd"/>
</dbReference>
<evidence type="ECO:0000256" key="2">
    <source>
        <dbReference type="ARBA" id="ARBA00022448"/>
    </source>
</evidence>
<dbReference type="PANTHER" id="PTHR42788">
    <property type="entry name" value="TAURINE IMPORT ATP-BINDING PROTEIN-RELATED"/>
    <property type="match status" value="1"/>
</dbReference>
<reference evidence="6" key="1">
    <citation type="submission" date="2023-03" db="EMBL/GenBank/DDBJ databases">
        <authorList>
            <person name="Cleenwerck I."/>
        </authorList>
    </citation>
    <scope>NUCLEOTIDE SEQUENCE</scope>
    <source>
        <strain evidence="6">LMG 32879</strain>
    </source>
</reference>
<keyword evidence="7" id="KW-1185">Reference proteome</keyword>
<dbReference type="InterPro" id="IPR003593">
    <property type="entry name" value="AAA+_ATPase"/>
</dbReference>
<dbReference type="InterPro" id="IPR027417">
    <property type="entry name" value="P-loop_NTPase"/>
</dbReference>
<evidence type="ECO:0000259" key="5">
    <source>
        <dbReference type="PROSITE" id="PS50893"/>
    </source>
</evidence>
<evidence type="ECO:0000256" key="4">
    <source>
        <dbReference type="ARBA" id="ARBA00022840"/>
    </source>
</evidence>
<dbReference type="AlphaFoldDB" id="A0AA35XWV8"/>
<keyword evidence="2" id="KW-0813">Transport</keyword>
<accession>A0AA35XWV8</accession>
<dbReference type="SUPFAM" id="SSF52540">
    <property type="entry name" value="P-loop containing nucleoside triphosphate hydrolases"/>
    <property type="match status" value="1"/>
</dbReference>
<dbReference type="GO" id="GO:0016887">
    <property type="term" value="F:ATP hydrolysis activity"/>
    <property type="evidence" value="ECO:0007669"/>
    <property type="project" value="InterPro"/>
</dbReference>
<dbReference type="EMBL" id="CATKSH010000002">
    <property type="protein sequence ID" value="CAI9119642.1"/>
    <property type="molecule type" value="Genomic_DNA"/>
</dbReference>
<dbReference type="PANTHER" id="PTHR42788:SF13">
    <property type="entry name" value="ALIPHATIC SULFONATES IMPORT ATP-BINDING PROTEIN SSUB"/>
    <property type="match status" value="1"/>
</dbReference>
<evidence type="ECO:0000313" key="7">
    <source>
        <dbReference type="Proteomes" id="UP001176960"/>
    </source>
</evidence>
<dbReference type="Pfam" id="PF00005">
    <property type="entry name" value="ABC_tran"/>
    <property type="match status" value="1"/>
</dbReference>
<dbReference type="SMART" id="SM00382">
    <property type="entry name" value="AAA"/>
    <property type="match status" value="1"/>
</dbReference>
<gene>
    <name evidence="6" type="ORF">LMG32879_000462</name>
</gene>
<evidence type="ECO:0000313" key="6">
    <source>
        <dbReference type="EMBL" id="CAI9119642.1"/>
    </source>
</evidence>
<organism evidence="6 7">
    <name type="scientific">Brytella acorum</name>
    <dbReference type="NCBI Taxonomy" id="2959299"/>
    <lineage>
        <taxon>Bacteria</taxon>
        <taxon>Pseudomonadati</taxon>
        <taxon>Pseudomonadota</taxon>
        <taxon>Alphaproteobacteria</taxon>
        <taxon>Acetobacterales</taxon>
        <taxon>Acetobacteraceae</taxon>
        <taxon>Brytella</taxon>
    </lineage>
</organism>
<name>A0AA35XWV8_9PROT</name>
<dbReference type="RefSeq" id="WP_289841655.1">
    <property type="nucleotide sequence ID" value="NZ_CATKSH010000002.1"/>
</dbReference>
<dbReference type="PROSITE" id="PS50893">
    <property type="entry name" value="ABC_TRANSPORTER_2"/>
    <property type="match status" value="1"/>
</dbReference>
<protein>
    <submittedName>
        <fullName evidence="6">Nitrate/sulfonate/bicarbonate ABC transporter ATP-binding protein</fullName>
    </submittedName>
</protein>